<dbReference type="EMBL" id="CDMZ01002056">
    <property type="protein sequence ID" value="CEM40530.1"/>
    <property type="molecule type" value="Genomic_DNA"/>
</dbReference>
<accession>A0A0G4H9R9</accession>
<dbReference type="GO" id="GO:0019888">
    <property type="term" value="F:protein phosphatase regulator activity"/>
    <property type="evidence" value="ECO:0007669"/>
    <property type="project" value="TreeGrafter"/>
</dbReference>
<dbReference type="GO" id="GO:0005737">
    <property type="term" value="C:cytoplasm"/>
    <property type="evidence" value="ECO:0007669"/>
    <property type="project" value="TreeGrafter"/>
</dbReference>
<feature type="region of interest" description="Disordered" evidence="2">
    <location>
        <begin position="746"/>
        <end position="805"/>
    </location>
</feature>
<keyword evidence="1" id="KW-0677">Repeat</keyword>
<proteinExistence type="predicted"/>
<evidence type="ECO:0008006" key="4">
    <source>
        <dbReference type="Google" id="ProtNLM"/>
    </source>
</evidence>
<dbReference type="InterPro" id="IPR016024">
    <property type="entry name" value="ARM-type_fold"/>
</dbReference>
<dbReference type="Pfam" id="PF02985">
    <property type="entry name" value="HEAT"/>
    <property type="match status" value="1"/>
</dbReference>
<feature type="compositionally biased region" description="Acidic residues" evidence="2">
    <location>
        <begin position="570"/>
        <end position="580"/>
    </location>
</feature>
<dbReference type="SUPFAM" id="SSF48371">
    <property type="entry name" value="ARM repeat"/>
    <property type="match status" value="1"/>
</dbReference>
<evidence type="ECO:0000313" key="3">
    <source>
        <dbReference type="EMBL" id="CEM40530.1"/>
    </source>
</evidence>
<evidence type="ECO:0000256" key="1">
    <source>
        <dbReference type="ARBA" id="ARBA00022737"/>
    </source>
</evidence>
<feature type="compositionally biased region" description="Basic and acidic residues" evidence="2">
    <location>
        <begin position="532"/>
        <end position="542"/>
    </location>
</feature>
<feature type="compositionally biased region" description="Low complexity" evidence="2">
    <location>
        <begin position="756"/>
        <end position="769"/>
    </location>
</feature>
<gene>
    <name evidence="3" type="ORF">Cvel_25372</name>
</gene>
<reference evidence="3" key="1">
    <citation type="submission" date="2014-11" db="EMBL/GenBank/DDBJ databases">
        <authorList>
            <person name="Otto D Thomas"/>
            <person name="Naeem Raeece"/>
        </authorList>
    </citation>
    <scope>NUCLEOTIDE SEQUENCE</scope>
</reference>
<dbReference type="InterPro" id="IPR011989">
    <property type="entry name" value="ARM-like"/>
</dbReference>
<dbReference type="AlphaFoldDB" id="A0A0G4H9R9"/>
<name>A0A0G4H9R9_9ALVE</name>
<feature type="compositionally biased region" description="Polar residues" evidence="2">
    <location>
        <begin position="492"/>
        <end position="502"/>
    </location>
</feature>
<feature type="region of interest" description="Disordered" evidence="2">
    <location>
        <begin position="668"/>
        <end position="714"/>
    </location>
</feature>
<feature type="region of interest" description="Disordered" evidence="2">
    <location>
        <begin position="492"/>
        <end position="596"/>
    </location>
</feature>
<dbReference type="PANTHER" id="PTHR10648">
    <property type="entry name" value="SERINE/THREONINE-PROTEIN PHOSPHATASE PP2A 65 KDA REGULATORY SUBUNIT"/>
    <property type="match status" value="1"/>
</dbReference>
<protein>
    <recommendedName>
        <fullName evidence="4">TOG domain-containing protein</fullName>
    </recommendedName>
</protein>
<evidence type="ECO:0000256" key="2">
    <source>
        <dbReference type="SAM" id="MobiDB-lite"/>
    </source>
</evidence>
<dbReference type="Gene3D" id="1.25.10.10">
    <property type="entry name" value="Leucine-rich Repeat Variant"/>
    <property type="match status" value="3"/>
</dbReference>
<sequence length="840" mass="91205">MTAATGLKSTPVLREDVDDAQSAGCIALEQMSDSRHLTRERGQRAFRQALLNATVEELDLLSDVVLEQLDSASSSWESRFGGVQAATTLVQKSEQSEWKFHDSLRNRLPVLVEDPEARVRQATAELIGALCRRDGGRTYERLEICLFDKIQRGFTRRRTRAQLESAGNAPERVEVGGRQSAWVVPDALHDTEGWRSLETCMLCVEGAMRGSGEAFTKFLSEKLLTLLIEACNHKNRFVREISFRALGTACGVCESSVFEREVGPLLAPVFAQGLADNWSQVRFASAEATRAFMRKAGTTKQKYFDILLPPMCLNRRYVAEGVRSYSLETWRQVVPASGGAQLLLECLEATVDFMVGACDAPNHAVREAACLCIGELATKVAPADVSGRFNSVIVGKLLEALCECLNDASWPVREAACDASADFVSALPNCVESSMRLRLYDLWRDCLSDNIPKLRETAAKAMGKGCAAFPVELEGRCFELLETELRAVQDQPAHSSTFTQYAPSGPFSIPARKPGGEGEADVGGVSVVARLGGDDRDEEHTDQPMYSCGSLAPRFSSKMTSTRRAKAEDAEGEGGAEADEGASASGSARKQKDTGGGCMRCAVERRRQPWERTEGAIHLLVAVADRRPVRALELVDLALSTFELTHFKHFAYLLATVSRALPQIFKSIMGDQGRPRRRPRRGIGPTNVAPPPQPEDTQAKHSQAPPPPSSSSIGEAMDRVRQILQKPTAPSLPRLADELAAQFKGRGTSSVWEGDSSSLPPSEGSESGTVEGGGDPEAVAPSASALERERMTGREGGLSSSGERKKLRGRVALLQALEALDGAKREAYEALTTMRLQMAG</sequence>
<dbReference type="InterPro" id="IPR051023">
    <property type="entry name" value="PP2A_Regulatory_Subunit_A"/>
</dbReference>
<organism evidence="3">
    <name type="scientific">Chromera velia CCMP2878</name>
    <dbReference type="NCBI Taxonomy" id="1169474"/>
    <lineage>
        <taxon>Eukaryota</taxon>
        <taxon>Sar</taxon>
        <taxon>Alveolata</taxon>
        <taxon>Colpodellida</taxon>
        <taxon>Chromeraceae</taxon>
        <taxon>Chromera</taxon>
    </lineage>
</organism>
<dbReference type="VEuPathDB" id="CryptoDB:Cvel_25372"/>
<dbReference type="InterPro" id="IPR000357">
    <property type="entry name" value="HEAT"/>
</dbReference>